<dbReference type="EMBL" id="JFBX01000320">
    <property type="protein sequence ID" value="KXH41928.1"/>
    <property type="molecule type" value="Genomic_DNA"/>
</dbReference>
<name>A0A135T196_9PEZI</name>
<evidence type="ECO:0000313" key="2">
    <source>
        <dbReference type="EMBL" id="KXH41928.1"/>
    </source>
</evidence>
<dbReference type="Proteomes" id="UP000070328">
    <property type="component" value="Unassembled WGS sequence"/>
</dbReference>
<organism evidence="2 3">
    <name type="scientific">Colletotrichum simmondsii</name>
    <dbReference type="NCBI Taxonomy" id="703756"/>
    <lineage>
        <taxon>Eukaryota</taxon>
        <taxon>Fungi</taxon>
        <taxon>Dikarya</taxon>
        <taxon>Ascomycota</taxon>
        <taxon>Pezizomycotina</taxon>
        <taxon>Sordariomycetes</taxon>
        <taxon>Hypocreomycetidae</taxon>
        <taxon>Glomerellales</taxon>
        <taxon>Glomerellaceae</taxon>
        <taxon>Colletotrichum</taxon>
        <taxon>Colletotrichum acutatum species complex</taxon>
    </lineage>
</organism>
<keyword evidence="3" id="KW-1185">Reference proteome</keyword>
<dbReference type="OrthoDB" id="5551391at2759"/>
<gene>
    <name evidence="2" type="ORF">CSIM01_02764</name>
</gene>
<protein>
    <submittedName>
        <fullName evidence="2">Uncharacterized protein</fullName>
    </submittedName>
</protein>
<evidence type="ECO:0000256" key="1">
    <source>
        <dbReference type="SAM" id="MobiDB-lite"/>
    </source>
</evidence>
<evidence type="ECO:0000313" key="3">
    <source>
        <dbReference type="Proteomes" id="UP000070328"/>
    </source>
</evidence>
<comment type="caution">
    <text evidence="2">The sequence shown here is derived from an EMBL/GenBank/DDBJ whole genome shotgun (WGS) entry which is preliminary data.</text>
</comment>
<reference evidence="2 3" key="1">
    <citation type="submission" date="2014-02" db="EMBL/GenBank/DDBJ databases">
        <title>The genome sequence of Colletotrichum simmondsii CBS122122.</title>
        <authorList>
            <person name="Baroncelli R."/>
            <person name="Thon M.R."/>
        </authorList>
    </citation>
    <scope>NUCLEOTIDE SEQUENCE [LARGE SCALE GENOMIC DNA]</scope>
    <source>
        <strain evidence="2 3">CBS122122</strain>
    </source>
</reference>
<dbReference type="AlphaFoldDB" id="A0A135T196"/>
<proteinExistence type="predicted"/>
<accession>A0A135T196</accession>
<sequence length="373" mass="41577">MLGYEEAKERSLYLIVQTQVIQDDVKGFQDNFFKLCRAAKETVEATLKKNGMNSMEELFNKAMAELPKEEAEKYRKTIEELKPKGVLDMIKHPELKDAVDAAIWLGDFMASMAAFSYASRIKAGLQLESEAFAKLGPSYSRVAVNRAMAEEAALAFREAASGKLTTEAFAALAKKFNEQTGNEISTVAERRMLEWDAEKLANFSAAEEKLALNGLSDAEKVAAETAAGARGMVRSGIYGLIAMGVIMGATWAYREYQEHQMAEKMKDGIQQLATGRLYAHQAKLTAQAYTSLPTIIEDIADAFDEHDTQELNKKLDKFVLKSRKLVPSEDLKASFDQLREGDKAQNQKLGDDPELDDIIRIHKEKAEALKQQK</sequence>
<feature type="region of interest" description="Disordered" evidence="1">
    <location>
        <begin position="336"/>
        <end position="355"/>
    </location>
</feature>